<evidence type="ECO:0000313" key="1">
    <source>
        <dbReference type="EMBL" id="KAI9510956.1"/>
    </source>
</evidence>
<proteinExistence type="predicted"/>
<dbReference type="Proteomes" id="UP001207468">
    <property type="component" value="Unassembled WGS sequence"/>
</dbReference>
<accession>A0ACC0UH35</accession>
<keyword evidence="2" id="KW-1185">Reference proteome</keyword>
<comment type="caution">
    <text evidence="1">The sequence shown here is derived from an EMBL/GenBank/DDBJ whole genome shotgun (WGS) entry which is preliminary data.</text>
</comment>
<protein>
    <submittedName>
        <fullName evidence="1">Uncharacterized protein</fullName>
    </submittedName>
</protein>
<reference evidence="1" key="1">
    <citation type="submission" date="2021-03" db="EMBL/GenBank/DDBJ databases">
        <title>Evolutionary priming and transition to the ectomycorrhizal habit in an iconic lineage of mushroom-forming fungi: is preadaptation a requirement?</title>
        <authorList>
            <consortium name="DOE Joint Genome Institute"/>
            <person name="Looney B.P."/>
            <person name="Miyauchi S."/>
            <person name="Morin E."/>
            <person name="Drula E."/>
            <person name="Courty P.E."/>
            <person name="Chicoki N."/>
            <person name="Fauchery L."/>
            <person name="Kohler A."/>
            <person name="Kuo A."/>
            <person name="LaButti K."/>
            <person name="Pangilinan J."/>
            <person name="Lipzen A."/>
            <person name="Riley R."/>
            <person name="Andreopoulos W."/>
            <person name="He G."/>
            <person name="Johnson J."/>
            <person name="Barry K.W."/>
            <person name="Grigoriev I.V."/>
            <person name="Nagy L."/>
            <person name="Hibbett D."/>
            <person name="Henrissat B."/>
            <person name="Matheny P.B."/>
            <person name="Labbe J."/>
            <person name="Martin A.F."/>
        </authorList>
    </citation>
    <scope>NUCLEOTIDE SEQUENCE</scope>
    <source>
        <strain evidence="1">BPL698</strain>
    </source>
</reference>
<organism evidence="1 2">
    <name type="scientific">Russula earlei</name>
    <dbReference type="NCBI Taxonomy" id="71964"/>
    <lineage>
        <taxon>Eukaryota</taxon>
        <taxon>Fungi</taxon>
        <taxon>Dikarya</taxon>
        <taxon>Basidiomycota</taxon>
        <taxon>Agaricomycotina</taxon>
        <taxon>Agaricomycetes</taxon>
        <taxon>Russulales</taxon>
        <taxon>Russulaceae</taxon>
        <taxon>Russula</taxon>
    </lineage>
</organism>
<dbReference type="EMBL" id="JAGFNK010000030">
    <property type="protein sequence ID" value="KAI9510956.1"/>
    <property type="molecule type" value="Genomic_DNA"/>
</dbReference>
<sequence>MQGPPIGQLKAISLIDMEPMMDTFLTASVLAALTTTRIVGIANQRVKECNRIWTMIDQLAKFGIETKELDDGLYSKPIAELKRGVSIHCNETVIEEKHCVEKYMAKLIGLKVEGVDWFYSAPAKTFEPEGARLPEQWESPQPVIASAISLSFAIAAVPSPFPIVASDVPVPPAITIASAFPVITTAVTFAPSAFTPAIPVTPTLLPPLPFHCRRLFCPLIIPVLPAITTAPSPTTATSLLASAYPAVISALSITPAISATFVPASVSLAVPATISVPPTPLSLLPLMPPLVLPPASPLPLLDLPPTLVSTDLRSPTTPVLPLSDPLPPPPLPTPLCYRFRHPPSRRLTHHPTTMYSDQTMRAAPYPVCSGRTARSQ</sequence>
<evidence type="ECO:0000313" key="2">
    <source>
        <dbReference type="Proteomes" id="UP001207468"/>
    </source>
</evidence>
<gene>
    <name evidence="1" type="ORF">F5148DRAFT_1281314</name>
</gene>
<name>A0ACC0UH35_9AGAM</name>